<organism evidence="1 2">
    <name type="scientific">Anisakis simplex</name>
    <name type="common">Herring worm</name>
    <dbReference type="NCBI Taxonomy" id="6269"/>
    <lineage>
        <taxon>Eukaryota</taxon>
        <taxon>Metazoa</taxon>
        <taxon>Ecdysozoa</taxon>
        <taxon>Nematoda</taxon>
        <taxon>Chromadorea</taxon>
        <taxon>Rhabditida</taxon>
        <taxon>Spirurina</taxon>
        <taxon>Ascaridomorpha</taxon>
        <taxon>Ascaridoidea</taxon>
        <taxon>Anisakidae</taxon>
        <taxon>Anisakis</taxon>
        <taxon>Anisakis simplex complex</taxon>
    </lineage>
</organism>
<protein>
    <submittedName>
        <fullName evidence="1">Uncharacterized protein</fullName>
    </submittedName>
</protein>
<keyword evidence="2" id="KW-1185">Reference proteome</keyword>
<gene>
    <name evidence="1" type="ORF">ASIM_LOCUS4167</name>
</gene>
<proteinExistence type="predicted"/>
<accession>A0A3P6NBS4</accession>
<dbReference type="Proteomes" id="UP000267096">
    <property type="component" value="Unassembled WGS sequence"/>
</dbReference>
<evidence type="ECO:0000313" key="2">
    <source>
        <dbReference type="Proteomes" id="UP000267096"/>
    </source>
</evidence>
<dbReference type="AlphaFoldDB" id="A0A3P6NBS4"/>
<name>A0A3P6NBS4_ANISI</name>
<dbReference type="EMBL" id="UYRR01007059">
    <property type="protein sequence ID" value="VDK23256.1"/>
    <property type="molecule type" value="Genomic_DNA"/>
</dbReference>
<evidence type="ECO:0000313" key="1">
    <source>
        <dbReference type="EMBL" id="VDK23256.1"/>
    </source>
</evidence>
<sequence>MIPQQTPVLKNDIGAYVVSNPTPEHPKDFFKSLKQFTEVRTEDIARRSLSQDEQKRLSHKIATLLIKGSSDHRFHSSPYPFF</sequence>
<reference evidence="1 2" key="1">
    <citation type="submission" date="2018-11" db="EMBL/GenBank/DDBJ databases">
        <authorList>
            <consortium name="Pathogen Informatics"/>
        </authorList>
    </citation>
    <scope>NUCLEOTIDE SEQUENCE [LARGE SCALE GENOMIC DNA]</scope>
</reference>
<dbReference type="OrthoDB" id="20821at2759"/>